<dbReference type="RefSeq" id="XP_040742023.1">
    <property type="nucleotide sequence ID" value="XM_040885630.1"/>
</dbReference>
<evidence type="ECO:0000256" key="7">
    <source>
        <dbReference type="SAM" id="Phobius"/>
    </source>
</evidence>
<feature type="region of interest" description="Disordered" evidence="6">
    <location>
        <begin position="33"/>
        <end position="80"/>
    </location>
</feature>
<name>A0A1Y1W3U7_9FUNG</name>
<keyword evidence="5 7" id="KW-0472">Membrane</keyword>
<keyword evidence="9" id="KW-1185">Reference proteome</keyword>
<dbReference type="OrthoDB" id="29023at2759"/>
<organism evidence="8 9">
    <name type="scientific">Linderina pennispora</name>
    <dbReference type="NCBI Taxonomy" id="61395"/>
    <lineage>
        <taxon>Eukaryota</taxon>
        <taxon>Fungi</taxon>
        <taxon>Fungi incertae sedis</taxon>
        <taxon>Zoopagomycota</taxon>
        <taxon>Kickxellomycotina</taxon>
        <taxon>Kickxellomycetes</taxon>
        <taxon>Kickxellales</taxon>
        <taxon>Kickxellaceae</taxon>
        <taxon>Linderina</taxon>
    </lineage>
</organism>
<dbReference type="AlphaFoldDB" id="A0A1Y1W3U7"/>
<dbReference type="Pfam" id="PF05346">
    <property type="entry name" value="DUF747"/>
    <property type="match status" value="1"/>
</dbReference>
<feature type="region of interest" description="Disordered" evidence="6">
    <location>
        <begin position="153"/>
        <end position="192"/>
    </location>
</feature>
<dbReference type="InterPro" id="IPR008010">
    <property type="entry name" value="Tatp1"/>
</dbReference>
<dbReference type="EMBL" id="MCFD01000010">
    <property type="protein sequence ID" value="ORX68209.1"/>
    <property type="molecule type" value="Genomic_DNA"/>
</dbReference>
<dbReference type="Proteomes" id="UP000193922">
    <property type="component" value="Unassembled WGS sequence"/>
</dbReference>
<evidence type="ECO:0000256" key="5">
    <source>
        <dbReference type="ARBA" id="ARBA00023136"/>
    </source>
</evidence>
<dbReference type="PANTHER" id="PTHR13317:SF4">
    <property type="entry name" value="TRANSMEMBRANE ANTERIOR POSTERIOR TRANSFORMATION PROTEIN 1 HOMOLOG"/>
    <property type="match status" value="1"/>
</dbReference>
<reference evidence="8 9" key="1">
    <citation type="submission" date="2016-07" db="EMBL/GenBank/DDBJ databases">
        <title>Pervasive Adenine N6-methylation of Active Genes in Fungi.</title>
        <authorList>
            <consortium name="DOE Joint Genome Institute"/>
            <person name="Mondo S.J."/>
            <person name="Dannebaum R.O."/>
            <person name="Kuo R.C."/>
            <person name="Labutti K."/>
            <person name="Haridas S."/>
            <person name="Kuo A."/>
            <person name="Salamov A."/>
            <person name="Ahrendt S.R."/>
            <person name="Lipzen A."/>
            <person name="Sullivan W."/>
            <person name="Andreopoulos W.B."/>
            <person name="Clum A."/>
            <person name="Lindquist E."/>
            <person name="Daum C."/>
            <person name="Ramamoorthy G.K."/>
            <person name="Gryganskyi A."/>
            <person name="Culley D."/>
            <person name="Magnuson J.K."/>
            <person name="James T.Y."/>
            <person name="O'Malley M.A."/>
            <person name="Stajich J.E."/>
            <person name="Spatafora J.W."/>
            <person name="Visel A."/>
            <person name="Grigoriev I.V."/>
        </authorList>
    </citation>
    <scope>NUCLEOTIDE SEQUENCE [LARGE SCALE GENOMIC DNA]</scope>
    <source>
        <strain evidence="8 9">ATCC 12442</strain>
    </source>
</reference>
<accession>A0A1Y1W3U7</accession>
<proteinExistence type="inferred from homology"/>
<evidence type="ECO:0000256" key="1">
    <source>
        <dbReference type="ARBA" id="ARBA00004141"/>
    </source>
</evidence>
<evidence type="ECO:0000256" key="3">
    <source>
        <dbReference type="ARBA" id="ARBA00022692"/>
    </source>
</evidence>
<protein>
    <submittedName>
        <fullName evidence="8">DUF747-domain-containing protein</fullName>
    </submittedName>
</protein>
<sequence>MSQGDTFVADACRHSSSLFTTVEANSRRNTIHKAASAEAAPGVHETADSSLCSPPHSRRERDRAVSRAYKTVSARDLRRQTLQGHYQASLDQPSRSSLDGHRSAINKQMNRKSTMRDHRLEPSRPRRYTMEPHHTRNMSCPTLDITRIMRSIGGSPASLSSAPMRESETAWPARRARSARTPTKPNSVPESAQRYSLASLRSVTPNADVSSGVASVQSQLDLLTALLEDTPGAVPCSNAETSNSLKFSQYEFATAAMPNRPRHRRGSLSANDGDFFNDAIGQSLLMADGLRHRASLKHRDAATPDVHVTRGAVATPPSPPLSEITDAMFASPHDSPQQKVQRAASARSNAIEQQQQHDSKALEHTVRRVLRKWPINDTATTKLPWPRPEETMTITLKGPGKQASGEFDGSEQSASLRPSVDDRPLRPSLDSIGDAAVPAVYLNGSASLWDQPKSCCGLGLPSALTRFSTCLRFYRCASFEPPAALLPAVFTELPVILETLASSEPAKRAAAVLPETWKTRLVGAGSSLVGVVARISGRPRSNSATRWLSPIQLFDFYRGLLLIVTCAMLCRIDAAQMYHSIRAQSSLKLYFIFSALDIFDRLLSSYGHDVLDALQSTVTDPRSQRWRSGLGYYALAQGYMFVHTLVLFYQFVEIKSNVFKKWEKEMLFQVSCA</sequence>
<evidence type="ECO:0000256" key="6">
    <source>
        <dbReference type="SAM" id="MobiDB-lite"/>
    </source>
</evidence>
<dbReference type="PANTHER" id="PTHR13317">
    <property type="entry name" value="TRANSMEMBRANE ANTERIOR POSTERIOR TRANSFORMATION PROTEIN 1 HOMOLOG"/>
    <property type="match status" value="1"/>
</dbReference>
<evidence type="ECO:0000256" key="2">
    <source>
        <dbReference type="ARBA" id="ARBA00008803"/>
    </source>
</evidence>
<evidence type="ECO:0000313" key="9">
    <source>
        <dbReference type="Proteomes" id="UP000193922"/>
    </source>
</evidence>
<gene>
    <name evidence="8" type="ORF">DL89DRAFT_258786</name>
</gene>
<keyword evidence="3 7" id="KW-0812">Transmembrane</keyword>
<evidence type="ECO:0000256" key="4">
    <source>
        <dbReference type="ARBA" id="ARBA00022989"/>
    </source>
</evidence>
<keyword evidence="4 7" id="KW-1133">Transmembrane helix</keyword>
<feature type="compositionally biased region" description="Basic and acidic residues" evidence="6">
    <location>
        <begin position="114"/>
        <end position="134"/>
    </location>
</feature>
<dbReference type="GeneID" id="63802278"/>
<dbReference type="STRING" id="61395.A0A1Y1W3U7"/>
<comment type="subcellular location">
    <subcellularLocation>
        <location evidence="1">Membrane</location>
        <topology evidence="1">Multi-pass membrane protein</topology>
    </subcellularLocation>
</comment>
<feature type="transmembrane region" description="Helical" evidence="7">
    <location>
        <begin position="630"/>
        <end position="652"/>
    </location>
</feature>
<feature type="region of interest" description="Disordered" evidence="6">
    <location>
        <begin position="395"/>
        <end position="423"/>
    </location>
</feature>
<evidence type="ECO:0000313" key="8">
    <source>
        <dbReference type="EMBL" id="ORX68209.1"/>
    </source>
</evidence>
<feature type="region of interest" description="Disordered" evidence="6">
    <location>
        <begin position="106"/>
        <end position="138"/>
    </location>
</feature>
<comment type="similarity">
    <text evidence="2">Belongs to the TAPT1 family.</text>
</comment>
<feature type="compositionally biased region" description="Low complexity" evidence="6">
    <location>
        <begin position="169"/>
        <end position="185"/>
    </location>
</feature>
<dbReference type="GO" id="GO:0005789">
    <property type="term" value="C:endoplasmic reticulum membrane"/>
    <property type="evidence" value="ECO:0007669"/>
    <property type="project" value="TreeGrafter"/>
</dbReference>
<comment type="caution">
    <text evidence="8">The sequence shown here is derived from an EMBL/GenBank/DDBJ whole genome shotgun (WGS) entry which is preliminary data.</text>
</comment>